<dbReference type="SMART" id="SM00855">
    <property type="entry name" value="PGAM"/>
    <property type="match status" value="1"/>
</dbReference>
<gene>
    <name evidence="5" type="ORF">JBS370_LOCUS24996</name>
    <name evidence="4" type="ORF">ZHD862_LOCUS29806</name>
</gene>
<protein>
    <recommendedName>
        <fullName evidence="7">Phosphoglycerate mutase-like protein</fullName>
    </recommendedName>
</protein>
<evidence type="ECO:0000256" key="1">
    <source>
        <dbReference type="ARBA" id="ARBA00023152"/>
    </source>
</evidence>
<dbReference type="Gene3D" id="3.40.50.1240">
    <property type="entry name" value="Phosphoglycerate mutase-like"/>
    <property type="match status" value="1"/>
</dbReference>
<dbReference type="GO" id="GO:0016791">
    <property type="term" value="F:phosphatase activity"/>
    <property type="evidence" value="ECO:0007669"/>
    <property type="project" value="TreeGrafter"/>
</dbReference>
<dbReference type="PANTHER" id="PTHR48100:SF1">
    <property type="entry name" value="HISTIDINE PHOSPHATASE FAMILY PROTEIN-RELATED"/>
    <property type="match status" value="1"/>
</dbReference>
<dbReference type="PANTHER" id="PTHR48100">
    <property type="entry name" value="BROAD-SPECIFICITY PHOSPHATASE YOR283W-RELATED"/>
    <property type="match status" value="1"/>
</dbReference>
<evidence type="ECO:0000313" key="4">
    <source>
        <dbReference type="EMBL" id="CAF1336276.1"/>
    </source>
</evidence>
<evidence type="ECO:0008006" key="7">
    <source>
        <dbReference type="Google" id="ProtNLM"/>
    </source>
</evidence>
<sequence length="164" mass="18652">MSSTVNESMPTSTTQNCTKTLYLIRHGQSLANRDLAETIEYQDAGLTDQGITQARGLQQHLETLDLELVVVSPLTRALQTCDSALPASYSGVVIVHPKIHETCDSYYSCGQKRAIIQRDFAKFDWSHVPENNVWWWPFDEHGKSEPTESAHERIYLRVKNKFVL</sequence>
<evidence type="ECO:0000313" key="5">
    <source>
        <dbReference type="EMBL" id="CAF3977616.1"/>
    </source>
</evidence>
<dbReference type="EMBL" id="CAJNOT010002688">
    <property type="protein sequence ID" value="CAF1336276.1"/>
    <property type="molecule type" value="Genomic_DNA"/>
</dbReference>
<name>A0A815GAT4_9BILA</name>
<dbReference type="InterPro" id="IPR029033">
    <property type="entry name" value="His_PPase_superfam"/>
</dbReference>
<dbReference type="InterPro" id="IPR013078">
    <property type="entry name" value="His_Pase_superF_clade-1"/>
</dbReference>
<organism evidence="4 6">
    <name type="scientific">Rotaria sordida</name>
    <dbReference type="NCBI Taxonomy" id="392033"/>
    <lineage>
        <taxon>Eukaryota</taxon>
        <taxon>Metazoa</taxon>
        <taxon>Spiralia</taxon>
        <taxon>Gnathifera</taxon>
        <taxon>Rotifera</taxon>
        <taxon>Eurotatoria</taxon>
        <taxon>Bdelloidea</taxon>
        <taxon>Philodinida</taxon>
        <taxon>Philodinidae</taxon>
        <taxon>Rotaria</taxon>
    </lineage>
</organism>
<dbReference type="Proteomes" id="UP000663836">
    <property type="component" value="Unassembled WGS sequence"/>
</dbReference>
<dbReference type="InterPro" id="IPR001345">
    <property type="entry name" value="PG/BPGM_mutase_AS"/>
</dbReference>
<feature type="binding site" evidence="3">
    <location>
        <begin position="25"/>
        <end position="32"/>
    </location>
    <ligand>
        <name>substrate</name>
    </ligand>
</feature>
<keyword evidence="1" id="KW-0324">Glycolysis</keyword>
<dbReference type="AlphaFoldDB" id="A0A815GAT4"/>
<evidence type="ECO:0000313" key="6">
    <source>
        <dbReference type="Proteomes" id="UP000663864"/>
    </source>
</evidence>
<dbReference type="Proteomes" id="UP000663864">
    <property type="component" value="Unassembled WGS sequence"/>
</dbReference>
<evidence type="ECO:0000256" key="3">
    <source>
        <dbReference type="PIRSR" id="PIRSR613078-2"/>
    </source>
</evidence>
<accession>A0A815GAT4</accession>
<comment type="caution">
    <text evidence="4">The sequence shown here is derived from an EMBL/GenBank/DDBJ whole genome shotgun (WGS) entry which is preliminary data.</text>
</comment>
<feature type="binding site" evidence="3">
    <location>
        <position position="76"/>
    </location>
    <ligand>
        <name>substrate</name>
    </ligand>
</feature>
<keyword evidence="2" id="KW-0413">Isomerase</keyword>
<dbReference type="InterPro" id="IPR050275">
    <property type="entry name" value="PGM_Phosphatase"/>
</dbReference>
<dbReference type="GO" id="GO:0005737">
    <property type="term" value="C:cytoplasm"/>
    <property type="evidence" value="ECO:0007669"/>
    <property type="project" value="TreeGrafter"/>
</dbReference>
<dbReference type="Pfam" id="PF00300">
    <property type="entry name" value="His_Phos_1"/>
    <property type="match status" value="1"/>
</dbReference>
<dbReference type="CDD" id="cd07067">
    <property type="entry name" value="HP_PGM_like"/>
    <property type="match status" value="1"/>
</dbReference>
<dbReference type="EMBL" id="CAJOBD010004038">
    <property type="protein sequence ID" value="CAF3977616.1"/>
    <property type="molecule type" value="Genomic_DNA"/>
</dbReference>
<dbReference type="SUPFAM" id="SSF53254">
    <property type="entry name" value="Phosphoglycerate mutase-like"/>
    <property type="match status" value="1"/>
</dbReference>
<evidence type="ECO:0000256" key="2">
    <source>
        <dbReference type="ARBA" id="ARBA00023235"/>
    </source>
</evidence>
<proteinExistence type="predicted"/>
<reference evidence="4" key="1">
    <citation type="submission" date="2021-02" db="EMBL/GenBank/DDBJ databases">
        <authorList>
            <person name="Nowell W R."/>
        </authorList>
    </citation>
    <scope>NUCLEOTIDE SEQUENCE</scope>
</reference>
<dbReference type="PROSITE" id="PS00175">
    <property type="entry name" value="PG_MUTASE"/>
    <property type="match status" value="1"/>
</dbReference>